<name>A0A914Y2X4_9BILA</name>
<organism evidence="1 2">
    <name type="scientific">Panagrolaimus superbus</name>
    <dbReference type="NCBI Taxonomy" id="310955"/>
    <lineage>
        <taxon>Eukaryota</taxon>
        <taxon>Metazoa</taxon>
        <taxon>Ecdysozoa</taxon>
        <taxon>Nematoda</taxon>
        <taxon>Chromadorea</taxon>
        <taxon>Rhabditida</taxon>
        <taxon>Tylenchina</taxon>
        <taxon>Panagrolaimomorpha</taxon>
        <taxon>Panagrolaimoidea</taxon>
        <taxon>Panagrolaimidae</taxon>
        <taxon>Panagrolaimus</taxon>
    </lineage>
</organism>
<sequence length="279" mass="32602">MDFPKTILEELLFKKSPPKLHYLKQNYSLPIPTINYLLKTAPAIVYFKLYQSCKILHKFIEEKYGPQIDVLEAGKLNESFFFSINAENKEIKIRGSEKVYTEIRSSKKIWIRKRLLLKSLSPQITNKFLIKLNLSTIKEVYLLGAAISVDDYKKLLVPSIEIMYGDICGSAEDFDIIKYTLTELPNLKIFKLPWNRNLTNFVELNEIKRKCKLQKAEIYDFPGITMAEENIKEFASKYMGIGSTLYLSFRERVQQITINQYQNLVEEFNSSFSSKMVIR</sequence>
<reference evidence="2" key="1">
    <citation type="submission" date="2022-11" db="UniProtKB">
        <authorList>
            <consortium name="WormBaseParasite"/>
        </authorList>
    </citation>
    <scope>IDENTIFICATION</scope>
</reference>
<dbReference type="AlphaFoldDB" id="A0A914Y2X4"/>
<accession>A0A914Y2X4</accession>
<evidence type="ECO:0000313" key="2">
    <source>
        <dbReference type="WBParaSite" id="PSU_v2.g13799.t1"/>
    </source>
</evidence>
<proteinExistence type="predicted"/>
<dbReference type="WBParaSite" id="PSU_v2.g13799.t1">
    <property type="protein sequence ID" value="PSU_v2.g13799.t1"/>
    <property type="gene ID" value="PSU_v2.g13799"/>
</dbReference>
<dbReference type="Proteomes" id="UP000887577">
    <property type="component" value="Unplaced"/>
</dbReference>
<evidence type="ECO:0000313" key="1">
    <source>
        <dbReference type="Proteomes" id="UP000887577"/>
    </source>
</evidence>
<protein>
    <submittedName>
        <fullName evidence="2">Uncharacterized protein</fullName>
    </submittedName>
</protein>
<keyword evidence="1" id="KW-1185">Reference proteome</keyword>